<dbReference type="Proteomes" id="UP000190102">
    <property type="component" value="Unassembled WGS sequence"/>
</dbReference>
<proteinExistence type="predicted"/>
<organism evidence="1 2">
    <name type="scientific">Trichlorobacter thiogenes</name>
    <dbReference type="NCBI Taxonomy" id="115783"/>
    <lineage>
        <taxon>Bacteria</taxon>
        <taxon>Pseudomonadati</taxon>
        <taxon>Thermodesulfobacteriota</taxon>
        <taxon>Desulfuromonadia</taxon>
        <taxon>Geobacterales</taxon>
        <taxon>Geobacteraceae</taxon>
        <taxon>Trichlorobacter</taxon>
    </lineage>
</organism>
<evidence type="ECO:0000313" key="1">
    <source>
        <dbReference type="EMBL" id="SKA08333.1"/>
    </source>
</evidence>
<evidence type="ECO:0008006" key="3">
    <source>
        <dbReference type="Google" id="ProtNLM"/>
    </source>
</evidence>
<sequence>MDRRIGRVLLTLITVTTFATHGQAEEYHTPLAGEALHTVFMGKTIDIPAMDRSNVTALTLGGVLYTPKQGETSLTPVGALFINRTWEHSRTRNVISIFVNELEYDRSFGNIELVTRLENNTIPFGQREVVNNKEITSSDTIWGTVLASVGPGLRYKVAPFQFDNDVRLQLLGRVGYFYAMRTSDTGPNLVLPPDTMLYGAKLRGRYDGMRRNLMELPHTGMAAGFDLDYLYRDKWADFGTIPDAVFSKADTRDYLQFSGYLMGVGGIPGLSEKNRVLFSLHGGVTRQGSADRYNAITIGGGPLPGETGDLSRPGYPGTMFNQVLVSNYALLALGYRRELAPFIYLHLRETFIWADRAAVTDTNQFMFKSSTGAATTIGLDTGFFWNSALYLGYSWDTGFVRNGKPGSGLILTWSKAF</sequence>
<dbReference type="EMBL" id="FUWR01000015">
    <property type="protein sequence ID" value="SKA08333.1"/>
    <property type="molecule type" value="Genomic_DNA"/>
</dbReference>
<accession>A0A1T4QX40</accession>
<gene>
    <name evidence="1" type="ORF">SAMN02745119_02583</name>
</gene>
<dbReference type="AlphaFoldDB" id="A0A1T4QX40"/>
<keyword evidence="2" id="KW-1185">Reference proteome</keyword>
<dbReference type="RefSeq" id="WP_078790838.1">
    <property type="nucleotide sequence ID" value="NZ_FUWR01000015.1"/>
</dbReference>
<name>A0A1T4QX40_9BACT</name>
<evidence type="ECO:0000313" key="2">
    <source>
        <dbReference type="Proteomes" id="UP000190102"/>
    </source>
</evidence>
<protein>
    <recommendedName>
        <fullName evidence="3">Porin</fullName>
    </recommendedName>
</protein>
<dbReference type="OrthoDB" id="5390782at2"/>
<dbReference type="STRING" id="115783.SAMN02745119_02583"/>
<reference evidence="2" key="1">
    <citation type="submission" date="2017-02" db="EMBL/GenBank/DDBJ databases">
        <authorList>
            <person name="Varghese N."/>
            <person name="Submissions S."/>
        </authorList>
    </citation>
    <scope>NUCLEOTIDE SEQUENCE [LARGE SCALE GENOMIC DNA]</scope>
    <source>
        <strain evidence="2">ATCC BAA-34</strain>
    </source>
</reference>